<feature type="region of interest" description="Disordered" evidence="6">
    <location>
        <begin position="299"/>
        <end position="323"/>
    </location>
</feature>
<evidence type="ECO:0000256" key="6">
    <source>
        <dbReference type="SAM" id="MobiDB-lite"/>
    </source>
</evidence>
<reference evidence="9" key="1">
    <citation type="submission" date="2020-04" db="EMBL/GenBank/DDBJ databases">
        <title>Draft genome resource of the tomato pathogen Pseudocercospora fuligena.</title>
        <authorList>
            <person name="Zaccaron A."/>
        </authorList>
    </citation>
    <scope>NUCLEOTIDE SEQUENCE</scope>
    <source>
        <strain evidence="9">PF001</strain>
    </source>
</reference>
<dbReference type="PANTHER" id="PTHR33048">
    <property type="entry name" value="PTH11-LIKE INTEGRAL MEMBRANE PROTEIN (AFU_ORTHOLOGUE AFUA_5G11245)"/>
    <property type="match status" value="1"/>
</dbReference>
<dbReference type="Proteomes" id="UP000660729">
    <property type="component" value="Unassembled WGS sequence"/>
</dbReference>
<dbReference type="AlphaFoldDB" id="A0A8H6VMD5"/>
<evidence type="ECO:0000256" key="4">
    <source>
        <dbReference type="ARBA" id="ARBA00023136"/>
    </source>
</evidence>
<evidence type="ECO:0000313" key="9">
    <source>
        <dbReference type="EMBL" id="KAF7193424.1"/>
    </source>
</evidence>
<evidence type="ECO:0000313" key="10">
    <source>
        <dbReference type="Proteomes" id="UP000660729"/>
    </source>
</evidence>
<feature type="region of interest" description="Disordered" evidence="6">
    <location>
        <begin position="358"/>
        <end position="394"/>
    </location>
</feature>
<keyword evidence="2 7" id="KW-0812">Transmembrane</keyword>
<evidence type="ECO:0000256" key="7">
    <source>
        <dbReference type="SAM" id="Phobius"/>
    </source>
</evidence>
<comment type="similarity">
    <text evidence="5">Belongs to the SAT4 family.</text>
</comment>
<keyword evidence="4 7" id="KW-0472">Membrane</keyword>
<keyword evidence="3 7" id="KW-1133">Transmembrane helix</keyword>
<feature type="compositionally biased region" description="Basic and acidic residues" evidence="6">
    <location>
        <begin position="385"/>
        <end position="394"/>
    </location>
</feature>
<feature type="transmembrane region" description="Helical" evidence="7">
    <location>
        <begin position="194"/>
        <end position="217"/>
    </location>
</feature>
<feature type="transmembrane region" description="Helical" evidence="7">
    <location>
        <begin position="229"/>
        <end position="248"/>
    </location>
</feature>
<feature type="compositionally biased region" description="Low complexity" evidence="6">
    <location>
        <begin position="299"/>
        <end position="321"/>
    </location>
</feature>
<sequence>MSVLFSSVANANGTDTNDPLPVLRAYTQKVVYHEPSFLREVWALFGVGVGVILARFAVRLRTVGWRNFAGDDYMSIAVTITYLEGSNVDYTAAQISRLTNDQVGRVVYGSKMQLFAWYTYVTLIWSLKACMLFFFNRLTFGLSQQIFVKVLGVACAVTYLAVLLTISLSCLPIHLNWQVRPLPPSRCMFRAQNFYVCTTLNVLTDAALLCIPVPMLWKLRISIRKKITLGLLLSSGIFVITAAIVRIFKTLDTNPSALTINCWGVRETIAAIAAVNAPILKPLFQRKFWSRDFSMSSSSSGPESAQSASGGRTSSGATSKTLASLRTSLRKPEAVEMIHFTGLESKINVTAPLPALTPPVERHEEYDSDTIPETLRHPSNSTYVHSDDSDSSEDHIYRSTSLINNRHEHDVERGLVEPWPLIDTPNEQHTVAKQPPSLPEPALREWNRERPHRPWARHGSDLGVTPAVRRSTTIRRNTTQGMGM</sequence>
<dbReference type="OrthoDB" id="4329349at2759"/>
<proteinExistence type="inferred from homology"/>
<feature type="transmembrane region" description="Helical" evidence="7">
    <location>
        <begin position="41"/>
        <end position="58"/>
    </location>
</feature>
<feature type="transmembrane region" description="Helical" evidence="7">
    <location>
        <begin position="146"/>
        <end position="173"/>
    </location>
</feature>
<comment type="caution">
    <text evidence="9">The sequence shown here is derived from an EMBL/GenBank/DDBJ whole genome shotgun (WGS) entry which is preliminary data.</text>
</comment>
<keyword evidence="10" id="KW-1185">Reference proteome</keyword>
<evidence type="ECO:0000256" key="2">
    <source>
        <dbReference type="ARBA" id="ARBA00022692"/>
    </source>
</evidence>
<evidence type="ECO:0000256" key="3">
    <source>
        <dbReference type="ARBA" id="ARBA00022989"/>
    </source>
</evidence>
<name>A0A8H6VMD5_9PEZI</name>
<organism evidence="9 10">
    <name type="scientific">Pseudocercospora fuligena</name>
    <dbReference type="NCBI Taxonomy" id="685502"/>
    <lineage>
        <taxon>Eukaryota</taxon>
        <taxon>Fungi</taxon>
        <taxon>Dikarya</taxon>
        <taxon>Ascomycota</taxon>
        <taxon>Pezizomycotina</taxon>
        <taxon>Dothideomycetes</taxon>
        <taxon>Dothideomycetidae</taxon>
        <taxon>Mycosphaerellales</taxon>
        <taxon>Mycosphaerellaceae</taxon>
        <taxon>Pseudocercospora</taxon>
    </lineage>
</organism>
<dbReference type="InterPro" id="IPR049326">
    <property type="entry name" value="Rhodopsin_dom_fungi"/>
</dbReference>
<feature type="domain" description="Rhodopsin" evidence="8">
    <location>
        <begin position="55"/>
        <end position="286"/>
    </location>
</feature>
<dbReference type="InterPro" id="IPR052337">
    <property type="entry name" value="SAT4-like"/>
</dbReference>
<comment type="subcellular location">
    <subcellularLocation>
        <location evidence="1">Membrane</location>
        <topology evidence="1">Multi-pass membrane protein</topology>
    </subcellularLocation>
</comment>
<dbReference type="GO" id="GO:0016020">
    <property type="term" value="C:membrane"/>
    <property type="evidence" value="ECO:0007669"/>
    <property type="project" value="UniProtKB-SubCell"/>
</dbReference>
<feature type="transmembrane region" description="Helical" evidence="7">
    <location>
        <begin position="115"/>
        <end position="134"/>
    </location>
</feature>
<evidence type="ECO:0000259" key="8">
    <source>
        <dbReference type="Pfam" id="PF20684"/>
    </source>
</evidence>
<gene>
    <name evidence="9" type="ORF">HII31_05204</name>
</gene>
<accession>A0A8H6VMD5</accession>
<dbReference type="EMBL" id="JABCIY010000085">
    <property type="protein sequence ID" value="KAF7193424.1"/>
    <property type="molecule type" value="Genomic_DNA"/>
</dbReference>
<protein>
    <recommendedName>
        <fullName evidence="8">Rhodopsin domain-containing protein</fullName>
    </recommendedName>
</protein>
<dbReference type="PANTHER" id="PTHR33048:SF2">
    <property type="entry name" value="SRPK"/>
    <property type="match status" value="1"/>
</dbReference>
<evidence type="ECO:0000256" key="5">
    <source>
        <dbReference type="ARBA" id="ARBA00038359"/>
    </source>
</evidence>
<dbReference type="Pfam" id="PF20684">
    <property type="entry name" value="Fung_rhodopsin"/>
    <property type="match status" value="1"/>
</dbReference>
<evidence type="ECO:0000256" key="1">
    <source>
        <dbReference type="ARBA" id="ARBA00004141"/>
    </source>
</evidence>